<dbReference type="InterPro" id="IPR038528">
    <property type="entry name" value="TEL2_C_sf"/>
</dbReference>
<dbReference type="PANTHER" id="PTHR15830">
    <property type="entry name" value="TELOMERE LENGTH REGULATION PROTEIN TEL2 FAMILY MEMBER"/>
    <property type="match status" value="1"/>
</dbReference>
<dbReference type="Gene3D" id="1.25.40.720">
    <property type="entry name" value="Telomere length regulation protein 2, C-terminal domain"/>
    <property type="match status" value="1"/>
</dbReference>
<gene>
    <name evidence="4" type="ORF">SCHPADRAFT_965696</name>
</gene>
<dbReference type="AlphaFoldDB" id="A0A0H2RYK3"/>
<dbReference type="STRING" id="27342.A0A0H2RYK3"/>
<evidence type="ECO:0000313" key="4">
    <source>
        <dbReference type="EMBL" id="KLO14563.1"/>
    </source>
</evidence>
<evidence type="ECO:0000259" key="3">
    <source>
        <dbReference type="Pfam" id="PF10193"/>
    </source>
</evidence>
<feature type="region of interest" description="Disordered" evidence="2">
    <location>
        <begin position="549"/>
        <end position="576"/>
    </location>
</feature>
<feature type="domain" description="Telomere length regulation protein conserved" evidence="3">
    <location>
        <begin position="590"/>
        <end position="707"/>
    </location>
</feature>
<proteinExistence type="inferred from homology"/>
<evidence type="ECO:0000256" key="1">
    <source>
        <dbReference type="ARBA" id="ARBA00006133"/>
    </source>
</evidence>
<dbReference type="EMBL" id="KQ085942">
    <property type="protein sequence ID" value="KLO14563.1"/>
    <property type="molecule type" value="Genomic_DNA"/>
</dbReference>
<feature type="compositionally biased region" description="Low complexity" evidence="2">
    <location>
        <begin position="556"/>
        <end position="569"/>
    </location>
</feature>
<dbReference type="GO" id="GO:0051083">
    <property type="term" value="P:'de novo' cotranslational protein folding"/>
    <property type="evidence" value="ECO:0007669"/>
    <property type="project" value="TreeGrafter"/>
</dbReference>
<organism evidence="4 5">
    <name type="scientific">Schizopora paradoxa</name>
    <dbReference type="NCBI Taxonomy" id="27342"/>
    <lineage>
        <taxon>Eukaryota</taxon>
        <taxon>Fungi</taxon>
        <taxon>Dikarya</taxon>
        <taxon>Basidiomycota</taxon>
        <taxon>Agaricomycotina</taxon>
        <taxon>Agaricomycetes</taxon>
        <taxon>Hymenochaetales</taxon>
        <taxon>Schizoporaceae</taxon>
        <taxon>Schizopora</taxon>
    </lineage>
</organism>
<dbReference type="OrthoDB" id="10254187at2759"/>
<accession>A0A0H2RYK3</accession>
<evidence type="ECO:0000256" key="2">
    <source>
        <dbReference type="SAM" id="MobiDB-lite"/>
    </source>
</evidence>
<dbReference type="PANTHER" id="PTHR15830:SF10">
    <property type="entry name" value="TELOMERE LENGTH REGULATION PROTEIN TEL2 HOMOLOG"/>
    <property type="match status" value="1"/>
</dbReference>
<protein>
    <recommendedName>
        <fullName evidence="3">Telomere length regulation protein conserved domain-containing protein</fullName>
    </recommendedName>
</protein>
<keyword evidence="5" id="KW-1185">Reference proteome</keyword>
<dbReference type="Proteomes" id="UP000053477">
    <property type="component" value="Unassembled WGS sequence"/>
</dbReference>
<dbReference type="GO" id="GO:0051879">
    <property type="term" value="F:Hsp90 protein binding"/>
    <property type="evidence" value="ECO:0007669"/>
    <property type="project" value="TreeGrafter"/>
</dbReference>
<dbReference type="InterPro" id="IPR019337">
    <property type="entry name" value="Telomere_length_regulation_dom"/>
</dbReference>
<dbReference type="Pfam" id="PF10193">
    <property type="entry name" value="Telomere_reg-2"/>
    <property type="match status" value="1"/>
</dbReference>
<name>A0A0H2RYK3_9AGAM</name>
<dbReference type="InterPro" id="IPR051970">
    <property type="entry name" value="TEL2_Regulation"/>
</dbReference>
<dbReference type="GO" id="GO:0042162">
    <property type="term" value="F:telomeric DNA binding"/>
    <property type="evidence" value="ECO:0007669"/>
    <property type="project" value="TreeGrafter"/>
</dbReference>
<reference evidence="4 5" key="1">
    <citation type="submission" date="2015-04" db="EMBL/GenBank/DDBJ databases">
        <title>Complete genome sequence of Schizopora paradoxa KUC8140, a cosmopolitan wood degrader in East Asia.</title>
        <authorList>
            <consortium name="DOE Joint Genome Institute"/>
            <person name="Min B."/>
            <person name="Park H."/>
            <person name="Jang Y."/>
            <person name="Kim J.-J."/>
            <person name="Kim K.H."/>
            <person name="Pangilinan J."/>
            <person name="Lipzen A."/>
            <person name="Riley R."/>
            <person name="Grigoriev I.V."/>
            <person name="Spatafora J.W."/>
            <person name="Choi I.-G."/>
        </authorList>
    </citation>
    <scope>NUCLEOTIDE SEQUENCE [LARGE SCALE GENOMIC DNA]</scope>
    <source>
        <strain evidence="4 5">KUC8140</strain>
    </source>
</reference>
<dbReference type="GO" id="GO:0005829">
    <property type="term" value="C:cytosol"/>
    <property type="evidence" value="ECO:0007669"/>
    <property type="project" value="TreeGrafter"/>
</dbReference>
<comment type="similarity">
    <text evidence="1">Belongs to the TEL2 family.</text>
</comment>
<dbReference type="InParanoid" id="A0A0H2RYK3"/>
<sequence length="1011" mass="111756">MRNDIEFNDLVHTRIRETIQRLQEPVSDEVELLALLAAPLDALGILPPPFRTFNSHPFDTKGTFDVYKLVPQIQTAILRNVAPAWLQSLQERNRHEILYQYFSPDLFSSSSKIAIDIALCAYGTTLSTSLQPVSIELIRRLSKTYPIDKLFLGLFSASSSCVSHRKLTVWEDHVRDFFAAPTKVANFVKDGEIPVELGRREYFSNVSIAVERLVYSLPENIPTTSLSALTIIFSKMVNLGLFTRNRITESTMEPGFFAVLPRIRDRLSQLNSDKQSIYSSAWSTIWSSLPPAQLSKVIEALFANLTGLPDVLSTSSEARSLVKREARLVSLLMGYLEDEDDGKWTAISSSLLSRNFVAENARIIVCWAAISDEYVIPKRALESLLDKTLDIWSSPEHIKHSLLSQHQALTLAFLLAATAFKKGAESIQALSHSPAFIQAIGVYLTHLDPAVRRCGMLVAEIVAKQTGRTLDFGDWEREGEGREWCKAVRALITSRDVDAEDASWIIERLEIPGIDDTGSSIKEGPENVKKSLTTSKPIIEVLNSGYDSDDSLEGYASPSSSRAASPTPSEMEEVEKDPTLNVGVKKIQKPVYLADLGIMLQASAKSDDPQAVDRIEVALGCAEDLIRRKRNFGLELDENAVNLTHALVGLQNNFELENFDERRQAAVTALVACCPRKAAPTIVEQFFGSQYSTEQRFVMLTALAMGARELASLPVPPPTYDRPSIDFPSRQLPAPLHRKYLTDREHDPTAQVRQLVDNISQAAAQSGKEAAEAKVPQIIRERQLRLKKGSKVEEVQTSNNKSQLAVRDSRKQTGDTFTSVAAEYFLGPIIAKFWQHLRDEQTREERTALRSSTSSYRGAGTGLVLNPLVLSQLVNTLAILVHAARHSPAYLAIVAPDALELAVTVGSRPMANAEESKEREAVVLTASLELALVVLDGCLDLDGGRSIGLERTSLLLATGEWAGQVLKLLEDGVRVPGEGGVQELRLRRSAAGLVLKVDELASRWRQSMITI</sequence>
<evidence type="ECO:0000313" key="5">
    <source>
        <dbReference type="Proteomes" id="UP000053477"/>
    </source>
</evidence>